<dbReference type="Proteomes" id="UP001291653">
    <property type="component" value="Unassembled WGS sequence"/>
</dbReference>
<sequence>MTSLVVAAVLAAAIVHASWNALLHTIGDRLAAMTLITGGSAAMGVVLAFFVPFPPPAALPYLLASAVLHIGYQWLLTKSFSLGDFGQMYPVARGTAPLVVSAVAALFIGESLNGPQFAGVAVVSLGLAGVALWGLRGTGTRPDWPALGAAGATGLAIAAYTVVDGLGVRESGSPLGFLAWLLILQGVPIAGYAWYRLRSGLLPALRPYAARGLVGAAMAVAGYGLVLWAQTRAPLAPVAALRESSIVVGAVIGALFFGERFGVPRVAAAGVMAVGIGLLLGAG</sequence>
<feature type="transmembrane region" description="Helical" evidence="2">
    <location>
        <begin position="240"/>
        <end position="257"/>
    </location>
</feature>
<gene>
    <name evidence="4" type="ORF">SYYSPA8_00655</name>
</gene>
<evidence type="ECO:0000313" key="5">
    <source>
        <dbReference type="Proteomes" id="UP001291653"/>
    </source>
</evidence>
<evidence type="ECO:0000256" key="2">
    <source>
        <dbReference type="SAM" id="Phobius"/>
    </source>
</evidence>
<feature type="transmembrane region" description="Helical" evidence="2">
    <location>
        <begin position="116"/>
        <end position="134"/>
    </location>
</feature>
<keyword evidence="2" id="KW-0472">Membrane</keyword>
<keyword evidence="2" id="KW-0812">Transmembrane</keyword>
<keyword evidence="5" id="KW-1185">Reference proteome</keyword>
<proteinExistence type="inferred from homology"/>
<accession>A0ABQ5NRF6</accession>
<feature type="transmembrane region" description="Helical" evidence="2">
    <location>
        <begin position="263"/>
        <end position="282"/>
    </location>
</feature>
<comment type="similarity">
    <text evidence="1">Belongs to the EamA transporter family.</text>
</comment>
<dbReference type="InterPro" id="IPR037185">
    <property type="entry name" value="EmrE-like"/>
</dbReference>
<evidence type="ECO:0000259" key="3">
    <source>
        <dbReference type="Pfam" id="PF00892"/>
    </source>
</evidence>
<dbReference type="Gene3D" id="1.10.3730.20">
    <property type="match status" value="1"/>
</dbReference>
<dbReference type="InterPro" id="IPR000620">
    <property type="entry name" value="EamA_dom"/>
</dbReference>
<feature type="transmembrane region" description="Helical" evidence="2">
    <location>
        <begin position="58"/>
        <end position="76"/>
    </location>
</feature>
<feature type="transmembrane region" description="Helical" evidence="2">
    <location>
        <begin position="175"/>
        <end position="195"/>
    </location>
</feature>
<organism evidence="4 5">
    <name type="scientific">Streptomyces yaizuensis</name>
    <dbReference type="NCBI Taxonomy" id="2989713"/>
    <lineage>
        <taxon>Bacteria</taxon>
        <taxon>Bacillati</taxon>
        <taxon>Actinomycetota</taxon>
        <taxon>Actinomycetes</taxon>
        <taxon>Kitasatosporales</taxon>
        <taxon>Streptomycetaceae</taxon>
        <taxon>Streptomyces</taxon>
    </lineage>
</organism>
<protein>
    <submittedName>
        <fullName evidence="4">DMT family transporter</fullName>
    </submittedName>
</protein>
<feature type="transmembrane region" description="Helical" evidence="2">
    <location>
        <begin position="207"/>
        <end position="228"/>
    </location>
</feature>
<dbReference type="SUPFAM" id="SSF103481">
    <property type="entry name" value="Multidrug resistance efflux transporter EmrE"/>
    <property type="match status" value="2"/>
</dbReference>
<feature type="transmembrane region" description="Helical" evidence="2">
    <location>
        <begin position="30"/>
        <end position="51"/>
    </location>
</feature>
<feature type="transmembrane region" description="Helical" evidence="2">
    <location>
        <begin position="146"/>
        <end position="163"/>
    </location>
</feature>
<evidence type="ECO:0000256" key="1">
    <source>
        <dbReference type="ARBA" id="ARBA00007362"/>
    </source>
</evidence>
<dbReference type="RefSeq" id="WP_323444873.1">
    <property type="nucleotide sequence ID" value="NZ_BSBI01000001.1"/>
</dbReference>
<dbReference type="EMBL" id="BSBI01000001">
    <property type="protein sequence ID" value="GLF92750.1"/>
    <property type="molecule type" value="Genomic_DNA"/>
</dbReference>
<name>A0ABQ5NRF6_9ACTN</name>
<feature type="domain" description="EamA" evidence="3">
    <location>
        <begin position="152"/>
        <end position="280"/>
    </location>
</feature>
<dbReference type="Pfam" id="PF00892">
    <property type="entry name" value="EamA"/>
    <property type="match status" value="1"/>
</dbReference>
<feature type="transmembrane region" description="Helical" evidence="2">
    <location>
        <begin position="88"/>
        <end position="109"/>
    </location>
</feature>
<comment type="caution">
    <text evidence="4">The sequence shown here is derived from an EMBL/GenBank/DDBJ whole genome shotgun (WGS) entry which is preliminary data.</text>
</comment>
<keyword evidence="2" id="KW-1133">Transmembrane helix</keyword>
<reference evidence="4 5" key="1">
    <citation type="submission" date="2022-10" db="EMBL/GenBank/DDBJ databases">
        <title>Draft genome sequence of Streptomyces sp. YSPA8.</title>
        <authorList>
            <person name="Moriuchi R."/>
            <person name="Dohra H."/>
            <person name="Yamamura H."/>
            <person name="Kodani S."/>
        </authorList>
    </citation>
    <scope>NUCLEOTIDE SEQUENCE [LARGE SCALE GENOMIC DNA]</scope>
    <source>
        <strain evidence="4 5">YSPA8</strain>
    </source>
</reference>
<evidence type="ECO:0000313" key="4">
    <source>
        <dbReference type="EMBL" id="GLF92750.1"/>
    </source>
</evidence>